<dbReference type="Gene3D" id="2.40.70.10">
    <property type="entry name" value="Acid Proteases"/>
    <property type="match status" value="1"/>
</dbReference>
<evidence type="ECO:0000256" key="1">
    <source>
        <dbReference type="ARBA" id="ARBA00022801"/>
    </source>
</evidence>
<dbReference type="GO" id="GO:0004190">
    <property type="term" value="F:aspartic-type endopeptidase activity"/>
    <property type="evidence" value="ECO:0007669"/>
    <property type="project" value="InterPro"/>
</dbReference>
<evidence type="ECO:0000259" key="2">
    <source>
        <dbReference type="PROSITE" id="PS50175"/>
    </source>
</evidence>
<accession>A0A8D8REB8</accession>
<dbReference type="InterPro" id="IPR001995">
    <property type="entry name" value="Peptidase_A2_cat"/>
</dbReference>
<dbReference type="PROSITE" id="PS50175">
    <property type="entry name" value="ASP_PROT_RETROV"/>
    <property type="match status" value="1"/>
</dbReference>
<dbReference type="SUPFAM" id="SSF50630">
    <property type="entry name" value="Acid proteases"/>
    <property type="match status" value="1"/>
</dbReference>
<proteinExistence type="predicted"/>
<reference evidence="3" key="1">
    <citation type="submission" date="2021-05" db="EMBL/GenBank/DDBJ databases">
        <authorList>
            <person name="Alioto T."/>
            <person name="Alioto T."/>
            <person name="Gomez Garrido J."/>
        </authorList>
    </citation>
    <scope>NUCLEOTIDE SEQUENCE</scope>
</reference>
<evidence type="ECO:0000313" key="3">
    <source>
        <dbReference type="EMBL" id="CAG6649495.1"/>
    </source>
</evidence>
<name>A0A8D8REB8_9HEMI</name>
<dbReference type="GO" id="GO:0006508">
    <property type="term" value="P:proteolysis"/>
    <property type="evidence" value="ECO:0007669"/>
    <property type="project" value="InterPro"/>
</dbReference>
<dbReference type="InterPro" id="IPR021109">
    <property type="entry name" value="Peptidase_aspartic_dom_sf"/>
</dbReference>
<feature type="domain" description="Peptidase A2" evidence="2">
    <location>
        <begin position="47"/>
        <end position="88"/>
    </location>
</feature>
<protein>
    <recommendedName>
        <fullName evidence="2">Peptidase A2 domain-containing protein</fullName>
    </recommendedName>
</protein>
<dbReference type="AlphaFoldDB" id="A0A8D8REB8"/>
<sequence length="180" mass="20246">MHADYSSDSNCSSDSNFEGNMFHLQINSVKNNSPEWYQVFTFKNTSLNLKLDTGADISVINLSNLNKISTKLRNRLSPSNLIVRAFGGQQIKILGSVKISLKNKQNSEIVKFYVTPDSEHVVPILGAKECEKLGLIKRIHSVDRIPSESEIVKKNKDLFQGIGKIKNVQYEIKRSCCQTV</sequence>
<keyword evidence="1" id="KW-0378">Hydrolase</keyword>
<dbReference type="EMBL" id="HBUF01157914">
    <property type="protein sequence ID" value="CAG6649495.1"/>
    <property type="molecule type" value="Transcribed_RNA"/>
</dbReference>
<organism evidence="3">
    <name type="scientific">Cacopsylla melanoneura</name>
    <dbReference type="NCBI Taxonomy" id="428564"/>
    <lineage>
        <taxon>Eukaryota</taxon>
        <taxon>Metazoa</taxon>
        <taxon>Ecdysozoa</taxon>
        <taxon>Arthropoda</taxon>
        <taxon>Hexapoda</taxon>
        <taxon>Insecta</taxon>
        <taxon>Pterygota</taxon>
        <taxon>Neoptera</taxon>
        <taxon>Paraneoptera</taxon>
        <taxon>Hemiptera</taxon>
        <taxon>Sternorrhyncha</taxon>
        <taxon>Psylloidea</taxon>
        <taxon>Psyllidae</taxon>
        <taxon>Psyllinae</taxon>
        <taxon>Cacopsylla</taxon>
    </lineage>
</organism>